<dbReference type="Pfam" id="PF08387">
    <property type="entry name" value="FBD"/>
    <property type="match status" value="1"/>
</dbReference>
<dbReference type="InterPro" id="IPR053781">
    <property type="entry name" value="F-box_AtFBL13-like"/>
</dbReference>
<dbReference type="OrthoDB" id="594804at2759"/>
<dbReference type="InterPro" id="IPR001810">
    <property type="entry name" value="F-box_dom"/>
</dbReference>
<dbReference type="SMART" id="SM00579">
    <property type="entry name" value="FBD"/>
    <property type="match status" value="1"/>
</dbReference>
<dbReference type="InterPro" id="IPR050232">
    <property type="entry name" value="FBL13/AtMIF1-like"/>
</dbReference>
<organism evidence="2 3">
    <name type="scientific">Solanum commersonii</name>
    <name type="common">Commerson's wild potato</name>
    <name type="synonym">Commerson's nightshade</name>
    <dbReference type="NCBI Taxonomy" id="4109"/>
    <lineage>
        <taxon>Eukaryota</taxon>
        <taxon>Viridiplantae</taxon>
        <taxon>Streptophyta</taxon>
        <taxon>Embryophyta</taxon>
        <taxon>Tracheophyta</taxon>
        <taxon>Spermatophyta</taxon>
        <taxon>Magnoliopsida</taxon>
        <taxon>eudicotyledons</taxon>
        <taxon>Gunneridae</taxon>
        <taxon>Pentapetalae</taxon>
        <taxon>asterids</taxon>
        <taxon>lamiids</taxon>
        <taxon>Solanales</taxon>
        <taxon>Solanaceae</taxon>
        <taxon>Solanoideae</taxon>
        <taxon>Solaneae</taxon>
        <taxon>Solanum</taxon>
    </lineage>
</organism>
<dbReference type="AlphaFoldDB" id="A0A9J5X6U4"/>
<dbReference type="Proteomes" id="UP000824120">
    <property type="component" value="Chromosome 9"/>
</dbReference>
<reference evidence="2 3" key="1">
    <citation type="submission" date="2020-09" db="EMBL/GenBank/DDBJ databases">
        <title>De no assembly of potato wild relative species, Solanum commersonii.</title>
        <authorList>
            <person name="Cho K."/>
        </authorList>
    </citation>
    <scope>NUCLEOTIDE SEQUENCE [LARGE SCALE GENOMIC DNA]</scope>
    <source>
        <strain evidence="2">LZ3.2</strain>
        <tissue evidence="2">Leaf</tissue>
    </source>
</reference>
<comment type="caution">
    <text evidence="2">The sequence shown here is derived from an EMBL/GenBank/DDBJ whole genome shotgun (WGS) entry which is preliminary data.</text>
</comment>
<dbReference type="Gene3D" id="3.80.10.10">
    <property type="entry name" value="Ribonuclease Inhibitor"/>
    <property type="match status" value="1"/>
</dbReference>
<evidence type="ECO:0000313" key="2">
    <source>
        <dbReference type="EMBL" id="KAG5584017.1"/>
    </source>
</evidence>
<dbReference type="InterPro" id="IPR006566">
    <property type="entry name" value="FBD"/>
</dbReference>
<feature type="domain" description="F-box" evidence="1">
    <location>
        <begin position="26"/>
        <end position="62"/>
    </location>
</feature>
<dbReference type="Gene3D" id="1.20.1280.50">
    <property type="match status" value="1"/>
</dbReference>
<dbReference type="PROSITE" id="PS50181">
    <property type="entry name" value="FBOX"/>
    <property type="match status" value="1"/>
</dbReference>
<dbReference type="PANTHER" id="PTHR31900">
    <property type="entry name" value="F-BOX/RNI SUPERFAMILY PROTEIN-RELATED"/>
    <property type="match status" value="1"/>
</dbReference>
<evidence type="ECO:0000313" key="3">
    <source>
        <dbReference type="Proteomes" id="UP000824120"/>
    </source>
</evidence>
<dbReference type="InterPro" id="IPR036047">
    <property type="entry name" value="F-box-like_dom_sf"/>
</dbReference>
<keyword evidence="3" id="KW-1185">Reference proteome</keyword>
<dbReference type="SUPFAM" id="SSF52047">
    <property type="entry name" value="RNI-like"/>
    <property type="match status" value="1"/>
</dbReference>
<dbReference type="CDD" id="cd22160">
    <property type="entry name" value="F-box_AtFBL13-like"/>
    <property type="match status" value="1"/>
</dbReference>
<dbReference type="SMART" id="SM00256">
    <property type="entry name" value="FBOX"/>
    <property type="match status" value="1"/>
</dbReference>
<dbReference type="Pfam" id="PF00646">
    <property type="entry name" value="F-box"/>
    <property type="match status" value="1"/>
</dbReference>
<protein>
    <recommendedName>
        <fullName evidence="1">F-box domain-containing protein</fullName>
    </recommendedName>
</protein>
<dbReference type="Pfam" id="PF24758">
    <property type="entry name" value="LRR_At5g56370"/>
    <property type="match status" value="1"/>
</dbReference>
<dbReference type="InterPro" id="IPR055411">
    <property type="entry name" value="LRR_FXL15/At3g58940/PEG3-like"/>
</dbReference>
<dbReference type="InterPro" id="IPR032675">
    <property type="entry name" value="LRR_dom_sf"/>
</dbReference>
<sequence>MDDLMQKSLKPPNFLAVFVNSTSEGIDRISYLPDDILHNILSYLYIFDVVQLSILSKRWNYIWRTMPYLNFDINSFGCERINRPWDLGMAEKFKDFINWVFINQCEDTLVCFKLCCGDIFGKGAIFRWVRVVTTRNVQELVLNFCPADPFELPYCVVTCESLRVLKIRMDGSVLKLPNHFGFHQLKFLHLEEVELSNEHLTSCLFSRLEKLKLDSCNFGTMTMVDIASTSLVYVSIKNFVDNRVSFVNCNIKISCPNLKVLKYGAPLAKDIILENLFSIEVVHLFFFDSDDVMEEIGMCVHNMIKNVVSTSTLKLCHSSIGGLYGVFHGVRNFPVTFYKLKCLKLAVAIDESCMEVMMLLLKHSPNLEVLDLFSDENYGWDENWKFHDPSENVVCLESHLKLIQLAGFKNEEKEIELLRFFLKNAQVLEKLIVVWECYNDILEEVSDEVSKFPRASSHVVVSFLNFKPKSRSRYRDNLTIVPSSLQLSAMAVQMLVINPVLSLLSALVTKDALVLSFYYYELFMNVG</sequence>
<dbReference type="SUPFAM" id="SSF81383">
    <property type="entry name" value="F-box domain"/>
    <property type="match status" value="1"/>
</dbReference>
<dbReference type="EMBL" id="JACXVP010000009">
    <property type="protein sequence ID" value="KAG5584017.1"/>
    <property type="molecule type" value="Genomic_DNA"/>
</dbReference>
<proteinExistence type="predicted"/>
<gene>
    <name evidence="2" type="ORF">H5410_044451</name>
</gene>
<name>A0A9J5X6U4_SOLCO</name>
<accession>A0A9J5X6U4</accession>
<dbReference type="PANTHER" id="PTHR31900:SF30">
    <property type="entry name" value="SUPERFAMILY PROTEIN, PUTATIVE-RELATED"/>
    <property type="match status" value="1"/>
</dbReference>
<evidence type="ECO:0000259" key="1">
    <source>
        <dbReference type="PROSITE" id="PS50181"/>
    </source>
</evidence>